<sequence length="82" mass="8923">MQALFPLHLPPLPVSLSPFSHIHELGAGSSLIGRAGDTEFGLEIGFGFGSIRGVGFGLGFVSVRGLDRGPRGWRWFWSEVWV</sequence>
<dbReference type="EMBL" id="BTGU01000195">
    <property type="protein sequence ID" value="GMN64792.1"/>
    <property type="molecule type" value="Genomic_DNA"/>
</dbReference>
<protein>
    <submittedName>
        <fullName evidence="1">Uncharacterized protein</fullName>
    </submittedName>
</protein>
<reference evidence="1" key="1">
    <citation type="submission" date="2023-07" db="EMBL/GenBank/DDBJ databases">
        <title>draft genome sequence of fig (Ficus carica).</title>
        <authorList>
            <person name="Takahashi T."/>
            <person name="Nishimura K."/>
        </authorList>
    </citation>
    <scope>NUCLEOTIDE SEQUENCE</scope>
</reference>
<gene>
    <name evidence="1" type="ORF">TIFTF001_033871</name>
</gene>
<evidence type="ECO:0000313" key="2">
    <source>
        <dbReference type="Proteomes" id="UP001187192"/>
    </source>
</evidence>
<proteinExistence type="predicted"/>
<organism evidence="1 2">
    <name type="scientific">Ficus carica</name>
    <name type="common">Common fig</name>
    <dbReference type="NCBI Taxonomy" id="3494"/>
    <lineage>
        <taxon>Eukaryota</taxon>
        <taxon>Viridiplantae</taxon>
        <taxon>Streptophyta</taxon>
        <taxon>Embryophyta</taxon>
        <taxon>Tracheophyta</taxon>
        <taxon>Spermatophyta</taxon>
        <taxon>Magnoliopsida</taxon>
        <taxon>eudicotyledons</taxon>
        <taxon>Gunneridae</taxon>
        <taxon>Pentapetalae</taxon>
        <taxon>rosids</taxon>
        <taxon>fabids</taxon>
        <taxon>Rosales</taxon>
        <taxon>Moraceae</taxon>
        <taxon>Ficeae</taxon>
        <taxon>Ficus</taxon>
    </lineage>
</organism>
<name>A0AA88J8F0_FICCA</name>
<keyword evidence="2" id="KW-1185">Reference proteome</keyword>
<dbReference type="AlphaFoldDB" id="A0AA88J8F0"/>
<accession>A0AA88J8F0</accession>
<dbReference type="Proteomes" id="UP001187192">
    <property type="component" value="Unassembled WGS sequence"/>
</dbReference>
<evidence type="ECO:0000313" key="1">
    <source>
        <dbReference type="EMBL" id="GMN64792.1"/>
    </source>
</evidence>
<comment type="caution">
    <text evidence="1">The sequence shown here is derived from an EMBL/GenBank/DDBJ whole genome shotgun (WGS) entry which is preliminary data.</text>
</comment>